<dbReference type="Proteomes" id="UP000021108">
    <property type="component" value="Unassembled WGS sequence"/>
</dbReference>
<evidence type="ECO:0000313" key="2">
    <source>
        <dbReference type="Proteomes" id="UP000021108"/>
    </source>
</evidence>
<dbReference type="Pfam" id="PF11134">
    <property type="entry name" value="Phage_stabilise"/>
    <property type="match status" value="1"/>
</dbReference>
<comment type="caution">
    <text evidence="1">The sequence shown here is derived from an EMBL/GenBank/DDBJ whole genome shotgun (WGS) entry which is preliminary data.</text>
</comment>
<evidence type="ECO:0000313" key="1">
    <source>
        <dbReference type="EMBL" id="EXC06248.1"/>
    </source>
</evidence>
<accession>A0A009PC55</accession>
<dbReference type="EMBL" id="JEXD01000026">
    <property type="protein sequence ID" value="EXC06248.1"/>
    <property type="molecule type" value="Genomic_DNA"/>
</dbReference>
<dbReference type="AlphaFoldDB" id="A0A009PC55"/>
<name>A0A009PC55_ACIBA</name>
<dbReference type="PATRIC" id="fig|1310607.3.peg.2667"/>
<proteinExistence type="predicted"/>
<sequence length="462" mass="52026">MQIPVMNGIYTDQNADFRTSYPLNLIPVPKENGISQGYLRPAEGVDHFADLPGIDRGGIEWNGVCYRVCGNKLVKVNADATITEIGDVRGSGYCNFDYSFDYLAINSGTYLYLYNGTELKRVTDEDLRDVLDVIWVDGYFMTTDGVFIVITELNDPFAVSTLKYGSSEVDPDPIVALIKLRNEVYVLNRYSIEVFDNVGGENFPFSRIDGAMATRGALGTHTCCKFVDAIAFLGSAKNEPVALWLSANGSAQKISTREIEQIIHQYDEKTLSKCLLESRSVEGHNWLYLHLPNQTLVYDASASEAVGQPIWFTLSSGKQYNAQNHVWCYGKWLVGHPTLPKLGVLNNQKGEHWGLEVDWEFSTTILYNESRGAIFHQIELVALTGRIELNKTPTIQTQYSLDGVIWSNPKMIKAGRVGERNKRLVWFQQGYMNEWRIQKFRGTSNARLSISRLEAQLEPLVV</sequence>
<organism evidence="1 2">
    <name type="scientific">Acinetobacter baumannii 625974</name>
    <dbReference type="NCBI Taxonomy" id="1310607"/>
    <lineage>
        <taxon>Bacteria</taxon>
        <taxon>Pseudomonadati</taxon>
        <taxon>Pseudomonadota</taxon>
        <taxon>Gammaproteobacteria</taxon>
        <taxon>Moraxellales</taxon>
        <taxon>Moraxellaceae</taxon>
        <taxon>Acinetobacter</taxon>
        <taxon>Acinetobacter calcoaceticus/baumannii complex</taxon>
    </lineage>
</organism>
<gene>
    <name evidence="1" type="ORF">J506_2757</name>
</gene>
<protein>
    <submittedName>
        <fullName evidence="1">Phage stabilization family protein</fullName>
    </submittedName>
</protein>
<dbReference type="InterPro" id="IPR021098">
    <property type="entry name" value="Phage_P22_Gp10"/>
</dbReference>
<dbReference type="RefSeq" id="WP_032059669.1">
    <property type="nucleotide sequence ID" value="NZ_JEXD01000026.1"/>
</dbReference>
<reference evidence="1 2" key="1">
    <citation type="submission" date="2014-02" db="EMBL/GenBank/DDBJ databases">
        <title>Comparative genomics and transcriptomics to identify genetic mechanisms underlying the emergence of carbapenem resistant Acinetobacter baumannii (CRAb).</title>
        <authorList>
            <person name="Harris A.D."/>
            <person name="Johnson K.J."/>
            <person name="George J."/>
            <person name="Shefchek K."/>
            <person name="Daugherty S.C."/>
            <person name="Parankush S."/>
            <person name="Sadzewicz L."/>
            <person name="Tallon L."/>
            <person name="Sengamalay N."/>
            <person name="Hazen T.H."/>
            <person name="Rasko D.A."/>
        </authorList>
    </citation>
    <scope>NUCLEOTIDE SEQUENCE [LARGE SCALE GENOMIC DNA]</scope>
    <source>
        <strain evidence="1 2">625974</strain>
    </source>
</reference>